<dbReference type="SFLD" id="SFLDF00027">
    <property type="entry name" value="p-type_atpase"/>
    <property type="match status" value="1"/>
</dbReference>
<evidence type="ECO:0000256" key="3">
    <source>
        <dbReference type="ARBA" id="ARBA00022723"/>
    </source>
</evidence>
<keyword evidence="6" id="KW-0460">Magnesium</keyword>
<feature type="transmembrane region" description="Helical" evidence="11">
    <location>
        <begin position="1059"/>
        <end position="1080"/>
    </location>
</feature>
<evidence type="ECO:0000256" key="8">
    <source>
        <dbReference type="ARBA" id="ARBA00022989"/>
    </source>
</evidence>
<dbReference type="PROSITE" id="PS00154">
    <property type="entry name" value="ATPASE_E1_E2"/>
    <property type="match status" value="1"/>
</dbReference>
<keyword evidence="15" id="KW-1185">Reference proteome</keyword>
<evidence type="ECO:0000256" key="4">
    <source>
        <dbReference type="ARBA" id="ARBA00022741"/>
    </source>
</evidence>
<keyword evidence="4" id="KW-0547">Nucleotide-binding</keyword>
<keyword evidence="5" id="KW-0067">ATP-binding</keyword>
<feature type="compositionally biased region" description="Basic and acidic residues" evidence="10">
    <location>
        <begin position="1277"/>
        <end position="1289"/>
    </location>
</feature>
<dbReference type="Gene3D" id="3.40.1110.10">
    <property type="entry name" value="Calcium-transporting ATPase, cytoplasmic domain N"/>
    <property type="match status" value="2"/>
</dbReference>
<feature type="compositionally biased region" description="Polar residues" evidence="10">
    <location>
        <begin position="440"/>
        <end position="459"/>
    </location>
</feature>
<dbReference type="InterPro" id="IPR023298">
    <property type="entry name" value="ATPase_P-typ_TM_dom_sf"/>
</dbReference>
<dbReference type="InterPro" id="IPR044492">
    <property type="entry name" value="P_typ_ATPase_HD_dom"/>
</dbReference>
<gene>
    <name evidence="14" type="primary">ATP10D</name>
</gene>
<feature type="region of interest" description="Disordered" evidence="10">
    <location>
        <begin position="1271"/>
        <end position="1337"/>
    </location>
</feature>
<dbReference type="SFLD" id="SFLDG00002">
    <property type="entry name" value="C1.7:_P-type_atpase_like"/>
    <property type="match status" value="1"/>
</dbReference>
<dbReference type="InterPro" id="IPR032630">
    <property type="entry name" value="P_typ_ATPase_c"/>
</dbReference>
<dbReference type="InterPro" id="IPR032631">
    <property type="entry name" value="P-type_ATPase_N"/>
</dbReference>
<dbReference type="Pfam" id="PF16209">
    <property type="entry name" value="PhoLip_ATPase_N"/>
    <property type="match status" value="1"/>
</dbReference>
<dbReference type="InterPro" id="IPR001757">
    <property type="entry name" value="P_typ_ATPase"/>
</dbReference>
<dbReference type="Proteomes" id="UP000823872">
    <property type="component" value="Chromosome B1"/>
</dbReference>
<dbReference type="Pfam" id="PF13246">
    <property type="entry name" value="Cation_ATPase"/>
    <property type="match status" value="1"/>
</dbReference>
<evidence type="ECO:0000256" key="6">
    <source>
        <dbReference type="ARBA" id="ARBA00022842"/>
    </source>
</evidence>
<reference evidence="14" key="3">
    <citation type="submission" date="2025-09" db="UniProtKB">
        <authorList>
            <consortium name="Ensembl"/>
        </authorList>
    </citation>
    <scope>IDENTIFICATION</scope>
    <source>
        <strain evidence="14">breed Abyssinian</strain>
    </source>
</reference>
<feature type="domain" description="P-type ATPase N-terminal" evidence="12">
    <location>
        <begin position="66"/>
        <end position="123"/>
    </location>
</feature>
<dbReference type="InterPro" id="IPR023299">
    <property type="entry name" value="ATPase_P-typ_cyto_dom_N"/>
</dbReference>
<feature type="transmembrane region" description="Helical" evidence="11">
    <location>
        <begin position="99"/>
        <end position="118"/>
    </location>
</feature>
<evidence type="ECO:0000256" key="2">
    <source>
        <dbReference type="ARBA" id="ARBA00022692"/>
    </source>
</evidence>
<dbReference type="SFLD" id="SFLDS00003">
    <property type="entry name" value="Haloacid_Dehalogenase"/>
    <property type="match status" value="1"/>
</dbReference>
<dbReference type="InterPro" id="IPR036412">
    <property type="entry name" value="HAD-like_sf"/>
</dbReference>
<evidence type="ECO:0000256" key="11">
    <source>
        <dbReference type="SAM" id="Phobius"/>
    </source>
</evidence>
<feature type="region of interest" description="Disordered" evidence="10">
    <location>
        <begin position="629"/>
        <end position="658"/>
    </location>
</feature>
<feature type="region of interest" description="Disordered" evidence="10">
    <location>
        <begin position="427"/>
        <end position="462"/>
    </location>
</feature>
<keyword evidence="9 11" id="KW-0472">Membrane</keyword>
<name>A0ABI7Y330_FELCA</name>
<dbReference type="SUPFAM" id="SSF81653">
    <property type="entry name" value="Calcium ATPase, transduction domain A"/>
    <property type="match status" value="1"/>
</dbReference>
<feature type="compositionally biased region" description="Polar residues" evidence="10">
    <location>
        <begin position="633"/>
        <end position="648"/>
    </location>
</feature>
<dbReference type="PANTHER" id="PTHR24092">
    <property type="entry name" value="PROBABLE PHOSPHOLIPID-TRANSPORTING ATPASE"/>
    <property type="match status" value="1"/>
</dbReference>
<proteinExistence type="predicted"/>
<feature type="transmembrane region" description="Helical" evidence="11">
    <location>
        <begin position="1105"/>
        <end position="1130"/>
    </location>
</feature>
<feature type="transmembrane region" description="Helical" evidence="11">
    <location>
        <begin position="1142"/>
        <end position="1160"/>
    </location>
</feature>
<sequence length="1337" mass="149445">MTECLQWARYRWQRLMGSTRRDDEERPYNYSSLLACGSVSSHAPKLAAKHRVVIPHLRPFKDEYEKFSGTYVNNRIRTTKYTLLNFVPRNLFEQFHRAANLYFLFLAVLNWVPLVEAFQKEITMLPLVVVLTIIAIKDGLEDYRKYKIDKQINNLVTKVYSRKEKKYVDQCWKDVVVGDFIRLSCNEVIPADMVLLFSTDPDGICHIETSGLDGESNLKQRQVVRGYAEQDSEVDPEKFSSKIECESPNNDLNRFRGYLEHSSRERVGLGKENLLLRGCTIRNTEAVVGIVVYAGHGIWLSRYENIIFFNIPEPDGHVISPVLAGFYMFWTMIILLQVLIPISLYVSIEIVKLGQIYFIQSDVDFYNEKMDSTIQCRSLNITEDLGQIQYLFSDKTGTLTENKMVFRRCSVAGFDYCHEENAKRLESYQEAASEDEDSMDTPSGSLTNMTKPRTPSCRTVHNGPLGSKSLNHLAGSCLAVGSGEGASEVPHSRQAAFSSPIETDVVPDTRLLDKFNQITPQLFTPLDETAPNPPLETLYIIDFFIALAICNTVVVSAPNQPRQKIGLSSLSGMPIKSLEEIKNLFQRLSVRRSSSPSLASGKEPSSGIPSAFVSRLSLFSRMKLASPVEEEVSQTSESPRDSSNSARPTETEKQNCDAGLTDGKVECSPGQPLASSLCYEAESPDEAALVYAARAYQCTLRSRTPEQVMVDFAALGPLTFQLLHILPFDSVRKRMSVVVRHPLSNQVVVYTKGADSVIMELLSVASPDGASLEKQQMIIREKTQKHLDDYAKRGLRTLCIAKKVMSDTEYAEWLRNHFLAETSIDHREELLLESAMRLENKLTLLGATGIEDRLQEGVPESIEALQKAGIKIWMLTGDKQETAVNIAYACKLLEPDDKLFILNTQSKDACEMLMSTILKELQKKNPACPEQALLSEGSHQSPATQDSGLRAGLIINGKTLEFALQESLQKQFLELTACCQAVVCCRATPLQKSEVVKLVRNHLQVMTLAIGDGANDVSMIQVADIGMGISGQEGMQAYVNLLFWYQFFCGFSGTSMTDYWVLILFNLLFTSAPPVIYGVLEKDVSAETLMQLPELYKSGQKSEAYLPLTFWITLLDAFYQSLVCFFVPYYTYQGSDIDIFAFGNPLNTAALFIIILHLVIESNSLTWIHMLVIVGSVLSYFLFALAFGAMCVTCNPPSNPHWIMQEHMLDPVFYLVCVLAACVALLPRFVYRVLQGSLFPSPVLRAKHFDRLTPEERTKALKKWAEAGKMGQVTPKNADHSDSKSEKRAKSGPADSFAMMSAPSRPVDQGDFSVHETDLDSGYCETKASGMAGPPKG</sequence>
<evidence type="ECO:0000313" key="14">
    <source>
        <dbReference type="Ensembl" id="ENSFCTP00005029240.1"/>
    </source>
</evidence>
<dbReference type="NCBIfam" id="TIGR01494">
    <property type="entry name" value="ATPase_P-type"/>
    <property type="match status" value="1"/>
</dbReference>
<comment type="subcellular location">
    <subcellularLocation>
        <location evidence="1">Membrane</location>
        <topology evidence="1">Multi-pass membrane protein</topology>
    </subcellularLocation>
</comment>
<dbReference type="SUPFAM" id="SSF56784">
    <property type="entry name" value="HAD-like"/>
    <property type="match status" value="1"/>
</dbReference>
<accession>A0ABI7Y330</accession>
<evidence type="ECO:0000313" key="15">
    <source>
        <dbReference type="Proteomes" id="UP000823872"/>
    </source>
</evidence>
<dbReference type="Gene3D" id="2.70.150.10">
    <property type="entry name" value="Calcium-transporting ATPase, cytoplasmic transduction domain A"/>
    <property type="match status" value="1"/>
</dbReference>
<feature type="transmembrane region" description="Helical" evidence="11">
    <location>
        <begin position="124"/>
        <end position="140"/>
    </location>
</feature>
<evidence type="ECO:0000256" key="9">
    <source>
        <dbReference type="ARBA" id="ARBA00023136"/>
    </source>
</evidence>
<organism evidence="14 15">
    <name type="scientific">Felis catus</name>
    <name type="common">Cat</name>
    <name type="synonym">Felis silvestris catus</name>
    <dbReference type="NCBI Taxonomy" id="9685"/>
    <lineage>
        <taxon>Eukaryota</taxon>
        <taxon>Metazoa</taxon>
        <taxon>Chordata</taxon>
        <taxon>Craniata</taxon>
        <taxon>Vertebrata</taxon>
        <taxon>Euteleostomi</taxon>
        <taxon>Mammalia</taxon>
        <taxon>Eutheria</taxon>
        <taxon>Laurasiatheria</taxon>
        <taxon>Carnivora</taxon>
        <taxon>Feliformia</taxon>
        <taxon>Felidae</taxon>
        <taxon>Felinae</taxon>
        <taxon>Felis</taxon>
    </lineage>
</organism>
<dbReference type="Gene3D" id="3.40.50.1000">
    <property type="entry name" value="HAD superfamily/HAD-like"/>
    <property type="match status" value="2"/>
</dbReference>
<keyword evidence="3" id="KW-0479">Metal-binding</keyword>
<evidence type="ECO:0000256" key="1">
    <source>
        <dbReference type="ARBA" id="ARBA00004141"/>
    </source>
</evidence>
<dbReference type="GeneTree" id="ENSGT00940000156728"/>
<dbReference type="Gene3D" id="1.20.1110.10">
    <property type="entry name" value="Calcium-transporting ATPase, transmembrane domain"/>
    <property type="match status" value="1"/>
</dbReference>
<reference evidence="14" key="2">
    <citation type="submission" date="2025-08" db="UniProtKB">
        <authorList>
            <consortium name="Ensembl"/>
        </authorList>
    </citation>
    <scope>IDENTIFICATION</scope>
    <source>
        <strain evidence="14">breed Abyssinian</strain>
    </source>
</reference>
<dbReference type="PRINTS" id="PR00119">
    <property type="entry name" value="CATATPASE"/>
</dbReference>
<feature type="transmembrane region" description="Helical" evidence="11">
    <location>
        <begin position="327"/>
        <end position="348"/>
    </location>
</feature>
<keyword evidence="7" id="KW-1278">Translocase</keyword>
<dbReference type="SUPFAM" id="SSF81660">
    <property type="entry name" value="Metal cation-transporting ATPase, ATP-binding domain N"/>
    <property type="match status" value="1"/>
</dbReference>
<reference evidence="14 15" key="1">
    <citation type="submission" date="2021-02" db="EMBL/GenBank/DDBJ databases">
        <title>Safari Cat Assemblies.</title>
        <authorList>
            <person name="Bredemeyer K.R."/>
            <person name="Murphy W.J."/>
        </authorList>
    </citation>
    <scope>NUCLEOTIDE SEQUENCE [LARGE SCALE GENOMIC DNA]</scope>
</reference>
<dbReference type="InterPro" id="IPR008250">
    <property type="entry name" value="ATPase_P-typ_transduc_dom_A_sf"/>
</dbReference>
<protein>
    <recommendedName>
        <fullName evidence="16">Phospholipid-transporting ATPase</fullName>
    </recommendedName>
</protein>
<dbReference type="PANTHER" id="PTHR24092:SF84">
    <property type="entry name" value="PHOSPHOLIPID-TRANSPORTING ATPASE VD"/>
    <property type="match status" value="1"/>
</dbReference>
<evidence type="ECO:0000259" key="13">
    <source>
        <dbReference type="Pfam" id="PF16212"/>
    </source>
</evidence>
<evidence type="ECO:0000259" key="12">
    <source>
        <dbReference type="Pfam" id="PF16209"/>
    </source>
</evidence>
<feature type="domain" description="P-type ATPase C-terminal" evidence="13">
    <location>
        <begin position="1038"/>
        <end position="1241"/>
    </location>
</feature>
<feature type="transmembrane region" description="Helical" evidence="11">
    <location>
        <begin position="1167"/>
        <end position="1192"/>
    </location>
</feature>
<evidence type="ECO:0000256" key="5">
    <source>
        <dbReference type="ARBA" id="ARBA00022840"/>
    </source>
</evidence>
<dbReference type="InterPro" id="IPR023214">
    <property type="entry name" value="HAD_sf"/>
</dbReference>
<keyword evidence="8 11" id="KW-1133">Transmembrane helix</keyword>
<feature type="transmembrane region" description="Helical" evidence="11">
    <location>
        <begin position="1212"/>
        <end position="1231"/>
    </location>
</feature>
<keyword evidence="2 11" id="KW-0812">Transmembrane</keyword>
<dbReference type="SUPFAM" id="SSF81665">
    <property type="entry name" value="Calcium ATPase, transmembrane domain M"/>
    <property type="match status" value="1"/>
</dbReference>
<dbReference type="Pfam" id="PF16212">
    <property type="entry name" value="PhoLip_ATPase_C"/>
    <property type="match status" value="1"/>
</dbReference>
<evidence type="ECO:0000256" key="10">
    <source>
        <dbReference type="SAM" id="MobiDB-lite"/>
    </source>
</evidence>
<evidence type="ECO:0008006" key="16">
    <source>
        <dbReference type="Google" id="ProtNLM"/>
    </source>
</evidence>
<evidence type="ECO:0000256" key="7">
    <source>
        <dbReference type="ARBA" id="ARBA00022967"/>
    </source>
</evidence>
<dbReference type="InterPro" id="IPR018303">
    <property type="entry name" value="ATPase_P-typ_P_site"/>
</dbReference>
<dbReference type="Ensembl" id="ENSFCTT00005041261.1">
    <property type="protein sequence ID" value="ENSFCTP00005029240.1"/>
    <property type="gene ID" value="ENSFCTG00005014263.1"/>
</dbReference>